<keyword evidence="9" id="KW-1185">Reference proteome</keyword>
<evidence type="ECO:0000259" key="7">
    <source>
        <dbReference type="Pfam" id="PF07298"/>
    </source>
</evidence>
<evidence type="ECO:0000256" key="2">
    <source>
        <dbReference type="ARBA" id="ARBA00022692"/>
    </source>
</evidence>
<organism evidence="8 9">
    <name type="scientific">Pseudo-nitzschia multistriata</name>
    <dbReference type="NCBI Taxonomy" id="183589"/>
    <lineage>
        <taxon>Eukaryota</taxon>
        <taxon>Sar</taxon>
        <taxon>Stramenopiles</taxon>
        <taxon>Ochrophyta</taxon>
        <taxon>Bacillariophyta</taxon>
        <taxon>Bacillariophyceae</taxon>
        <taxon>Bacillariophycidae</taxon>
        <taxon>Bacillariales</taxon>
        <taxon>Bacillariaceae</taxon>
        <taxon>Pseudo-nitzschia</taxon>
    </lineage>
</organism>
<proteinExistence type="predicted"/>
<evidence type="ECO:0000256" key="6">
    <source>
        <dbReference type="SAM" id="SignalP"/>
    </source>
</evidence>
<evidence type="ECO:0000313" key="8">
    <source>
        <dbReference type="EMBL" id="VEU41540.1"/>
    </source>
</evidence>
<dbReference type="Pfam" id="PF07298">
    <property type="entry name" value="NnrU"/>
    <property type="match status" value="1"/>
</dbReference>
<sequence>MVSCSISPISALTAVASVLVMATTTSEAFSSQKLTTVPRTVPRFMSTTEEGKTQITAESSSQPNFDATNDLPSIPFLTKSIESDWKSNPNSGDVAILGEDAGVFDIQKEEWGELGERGWFTFSAAVATIMTAVVVLWVYPATGYSDDFLHWIEGFTGGNPHLVTLFFGILFPIVHSGLASARPYGEQIVGARTWRVIFAFPSLCLAYSWITYFISHAHDGLQFYDLSHNPTAHTVAWTVNFLSFFFLYPSVFNLKEVAAVEPPTLHLWETGIIRITRHPQFIGQSMWSAAHLAMVGTSFTALTMALLVGHHAFACWNGDRRYRDKFGDELWTTVVKERTSIVPFQAVLEGRQVLPKDFYKELLRGPYFVIAVGTLGAYLAHPYMQGGAALAKNTGWVPGGIIG</sequence>
<keyword evidence="6" id="KW-0732">Signal</keyword>
<accession>A0A448ZHM0</accession>
<feature type="transmembrane region" description="Helical" evidence="5">
    <location>
        <begin position="235"/>
        <end position="252"/>
    </location>
</feature>
<dbReference type="OrthoDB" id="41527at2759"/>
<evidence type="ECO:0000256" key="5">
    <source>
        <dbReference type="SAM" id="Phobius"/>
    </source>
</evidence>
<dbReference type="Proteomes" id="UP000291116">
    <property type="component" value="Unassembled WGS sequence"/>
</dbReference>
<dbReference type="GO" id="GO:0016020">
    <property type="term" value="C:membrane"/>
    <property type="evidence" value="ECO:0007669"/>
    <property type="project" value="UniProtKB-SubCell"/>
</dbReference>
<feature type="chain" id="PRO_5019023184" description="NnrU domain-containing protein" evidence="6">
    <location>
        <begin position="29"/>
        <end position="403"/>
    </location>
</feature>
<feature type="transmembrane region" description="Helical" evidence="5">
    <location>
        <begin position="289"/>
        <end position="316"/>
    </location>
</feature>
<feature type="transmembrane region" description="Helical" evidence="5">
    <location>
        <begin position="151"/>
        <end position="174"/>
    </location>
</feature>
<keyword evidence="3 5" id="KW-1133">Transmembrane helix</keyword>
<reference evidence="8 9" key="1">
    <citation type="submission" date="2019-01" db="EMBL/GenBank/DDBJ databases">
        <authorList>
            <person name="Ferrante I. M."/>
        </authorList>
    </citation>
    <scope>NUCLEOTIDE SEQUENCE [LARGE SCALE GENOMIC DNA]</scope>
    <source>
        <strain evidence="8 9">B856</strain>
    </source>
</reference>
<dbReference type="AlphaFoldDB" id="A0A448ZHM0"/>
<keyword evidence="2 5" id="KW-0812">Transmembrane</keyword>
<evidence type="ECO:0000256" key="3">
    <source>
        <dbReference type="ARBA" id="ARBA00022989"/>
    </source>
</evidence>
<evidence type="ECO:0000313" key="9">
    <source>
        <dbReference type="Proteomes" id="UP000291116"/>
    </source>
</evidence>
<comment type="subcellular location">
    <subcellularLocation>
        <location evidence="1">Membrane</location>
        <topology evidence="1">Multi-pass membrane protein</topology>
    </subcellularLocation>
</comment>
<keyword evidence="4 5" id="KW-0472">Membrane</keyword>
<dbReference type="PANTHER" id="PTHR35988">
    <property type="entry name" value="15-CIS-ZETA-CAROTENE ISOMERASE, CHLOROPLASTIC"/>
    <property type="match status" value="1"/>
</dbReference>
<dbReference type="InterPro" id="IPR009915">
    <property type="entry name" value="NnrU_dom"/>
</dbReference>
<feature type="transmembrane region" description="Helical" evidence="5">
    <location>
        <begin position="119"/>
        <end position="139"/>
    </location>
</feature>
<dbReference type="EMBL" id="CAACVS010000361">
    <property type="protein sequence ID" value="VEU41540.1"/>
    <property type="molecule type" value="Genomic_DNA"/>
</dbReference>
<protein>
    <recommendedName>
        <fullName evidence="7">NnrU domain-containing protein</fullName>
    </recommendedName>
</protein>
<dbReference type="Gene3D" id="1.20.120.1630">
    <property type="match status" value="1"/>
</dbReference>
<feature type="domain" description="NnrU" evidence="7">
    <location>
        <begin position="169"/>
        <end position="362"/>
    </location>
</feature>
<feature type="transmembrane region" description="Helical" evidence="5">
    <location>
        <begin position="194"/>
        <end position="214"/>
    </location>
</feature>
<name>A0A448ZHM0_9STRA</name>
<evidence type="ECO:0000256" key="1">
    <source>
        <dbReference type="ARBA" id="ARBA00004141"/>
    </source>
</evidence>
<evidence type="ECO:0000256" key="4">
    <source>
        <dbReference type="ARBA" id="ARBA00023136"/>
    </source>
</evidence>
<feature type="signal peptide" evidence="6">
    <location>
        <begin position="1"/>
        <end position="28"/>
    </location>
</feature>
<gene>
    <name evidence="8" type="ORF">PSNMU_V1.4_AUG-EV-PASAV3_0084620</name>
</gene>
<dbReference type="PANTHER" id="PTHR35988:SF2">
    <property type="entry name" value="15-CIS-ZETA-CAROTENE ISOMERASE, CHLOROPLASTIC"/>
    <property type="match status" value="1"/>
</dbReference>